<evidence type="ECO:0000256" key="3">
    <source>
        <dbReference type="ARBA" id="ARBA00023235"/>
    </source>
</evidence>
<dbReference type="Gene3D" id="3.30.2350.20">
    <property type="entry name" value="TruD, catalytic domain"/>
    <property type="match status" value="1"/>
</dbReference>
<dbReference type="GO" id="GO:0031119">
    <property type="term" value="P:tRNA pseudouridine synthesis"/>
    <property type="evidence" value="ECO:0007669"/>
    <property type="project" value="UniProtKB-UniRule"/>
</dbReference>
<dbReference type="InterPro" id="IPR043165">
    <property type="entry name" value="TruD_insert_sf"/>
</dbReference>
<dbReference type="InterPro" id="IPR042214">
    <property type="entry name" value="TruD_catalytic"/>
</dbReference>
<keyword evidence="7" id="KW-1185">Reference proteome</keyword>
<organism evidence="6 7">
    <name type="scientific">Alteromonas pelagimontana</name>
    <dbReference type="NCBI Taxonomy" id="1858656"/>
    <lineage>
        <taxon>Bacteria</taxon>
        <taxon>Pseudomonadati</taxon>
        <taxon>Pseudomonadota</taxon>
        <taxon>Gammaproteobacteria</taxon>
        <taxon>Alteromonadales</taxon>
        <taxon>Alteromonadaceae</taxon>
        <taxon>Alteromonas/Salinimonas group</taxon>
        <taxon>Alteromonas</taxon>
    </lineage>
</organism>
<evidence type="ECO:0000256" key="4">
    <source>
        <dbReference type="HAMAP-Rule" id="MF_01082"/>
    </source>
</evidence>
<dbReference type="Gene3D" id="3.30.2340.10">
    <property type="entry name" value="TruD, insertion domain"/>
    <property type="match status" value="1"/>
</dbReference>
<dbReference type="GO" id="GO:0003723">
    <property type="term" value="F:RNA binding"/>
    <property type="evidence" value="ECO:0007669"/>
    <property type="project" value="InterPro"/>
</dbReference>
<proteinExistence type="inferred from homology"/>
<dbReference type="PROSITE" id="PS50984">
    <property type="entry name" value="TRUD"/>
    <property type="match status" value="1"/>
</dbReference>
<dbReference type="Pfam" id="PF01142">
    <property type="entry name" value="TruD"/>
    <property type="match status" value="2"/>
</dbReference>
<dbReference type="AlphaFoldDB" id="A0A6M4MCM5"/>
<protein>
    <recommendedName>
        <fullName evidence="4">tRNA pseudouridine synthase D</fullName>
        <ecNumber evidence="4">5.4.99.27</ecNumber>
    </recommendedName>
    <alternativeName>
        <fullName evidence="4">tRNA pseudouridine(13) synthase</fullName>
    </alternativeName>
    <alternativeName>
        <fullName evidence="4">tRNA pseudouridylate synthase D</fullName>
    </alternativeName>
    <alternativeName>
        <fullName evidence="4">tRNA-uridine isomerase D</fullName>
    </alternativeName>
</protein>
<dbReference type="PANTHER" id="PTHR47811:SF1">
    <property type="entry name" value="TRNA PSEUDOURIDINE SYNTHASE D"/>
    <property type="match status" value="1"/>
</dbReference>
<sequence>MKNLSTQHWQYVWDEPVATGAFKTRPEDFQVIEALGYEPAGEGEHQFLFIEKVNLNTAFVAEQLAKFTGLPLRNVTYAGRKDKFALTRQWFGLHAPGKPNFDFSGFTLPGVKICQHSRHNRKLKTGQLQGNDFVITLRHITQPATIIQRLERISSHGVPNYFGEQRFGVMRVDENGKRQEGGNLALAQRMVAGEAIRNRNKRSMALSALRSWLFNECISVRIGQGDFDNILAGDALMLKGSNSFFIEDGSDTTVNTRYQQQDLAPTAPLWGQGKLAVTAQALALESTITAAFPEVTQYLEQAGLKQERRPIKIWPERLEWQLVDDTLTLSFGLPSGCFATSVLRECVQLMDPPQTHLPESL</sequence>
<feature type="domain" description="TRUD" evidence="5">
    <location>
        <begin position="157"/>
        <end position="313"/>
    </location>
</feature>
<dbReference type="InterPro" id="IPR050170">
    <property type="entry name" value="TruD_pseudoU_synthase"/>
</dbReference>
<feature type="active site" description="Nucleophile" evidence="4">
    <location>
        <position position="82"/>
    </location>
</feature>
<dbReference type="KEGG" id="apel:CA267_006285"/>
<dbReference type="PANTHER" id="PTHR47811">
    <property type="entry name" value="TRNA PSEUDOURIDINE SYNTHASE D"/>
    <property type="match status" value="1"/>
</dbReference>
<dbReference type="InterPro" id="IPR020119">
    <property type="entry name" value="PsdUridine_synth_TruD_CS"/>
</dbReference>
<keyword evidence="3 4" id="KW-0413">Isomerase</keyword>
<name>A0A6M4MCM5_9ALTE</name>
<accession>A0A6M4MCM5</accession>
<dbReference type="InterPro" id="IPR001656">
    <property type="entry name" value="PsdUridine_synth_TruD"/>
</dbReference>
<reference evidence="7" key="1">
    <citation type="submission" date="2014-12" db="EMBL/GenBank/DDBJ databases">
        <title>Complete genome sequence of a multi-drug resistant Klebsiella pneumoniae.</title>
        <authorList>
            <person name="Hua X."/>
            <person name="Chen Q."/>
            <person name="Li X."/>
            <person name="Feng Y."/>
            <person name="Ruan Z."/>
            <person name="Yu Y."/>
        </authorList>
    </citation>
    <scope>NUCLEOTIDE SEQUENCE [LARGE SCALE GENOMIC DNA]</scope>
    <source>
        <strain evidence="7">5.12</strain>
    </source>
</reference>
<dbReference type="HAMAP" id="MF_01082">
    <property type="entry name" value="TruD"/>
    <property type="match status" value="1"/>
</dbReference>
<evidence type="ECO:0000313" key="7">
    <source>
        <dbReference type="Proteomes" id="UP000219285"/>
    </source>
</evidence>
<comment type="function">
    <text evidence="4">Responsible for synthesis of pseudouridine from uracil-13 in transfer RNAs.</text>
</comment>
<comment type="catalytic activity">
    <reaction evidence="4">
        <text>uridine(13) in tRNA = pseudouridine(13) in tRNA</text>
        <dbReference type="Rhea" id="RHEA:42540"/>
        <dbReference type="Rhea" id="RHEA-COMP:10105"/>
        <dbReference type="Rhea" id="RHEA-COMP:10106"/>
        <dbReference type="ChEBI" id="CHEBI:65314"/>
        <dbReference type="ChEBI" id="CHEBI:65315"/>
        <dbReference type="EC" id="5.4.99.27"/>
    </reaction>
</comment>
<reference evidence="6 7" key="2">
    <citation type="submission" date="2020-04" db="EMBL/GenBank/DDBJ databases">
        <title>Complete genome sequence of Alteromonas pelagimontana 5.12T.</title>
        <authorList>
            <person name="Sinha R.K."/>
            <person name="Krishnan K.P."/>
            <person name="Kurian J.P."/>
        </authorList>
    </citation>
    <scope>NUCLEOTIDE SEQUENCE [LARGE SCALE GENOMIC DNA]</scope>
    <source>
        <strain evidence="6 7">5.12</strain>
    </source>
</reference>
<dbReference type="EC" id="5.4.99.27" evidence="4"/>
<evidence type="ECO:0000256" key="2">
    <source>
        <dbReference type="ARBA" id="ARBA00022694"/>
    </source>
</evidence>
<comment type="similarity">
    <text evidence="1 4">Belongs to the pseudouridine synthase TruD family.</text>
</comment>
<dbReference type="InterPro" id="IPR020103">
    <property type="entry name" value="PsdUridine_synth_cat_dom_sf"/>
</dbReference>
<evidence type="ECO:0000256" key="1">
    <source>
        <dbReference type="ARBA" id="ARBA00007953"/>
    </source>
</evidence>
<dbReference type="PROSITE" id="PS01268">
    <property type="entry name" value="UPF0024"/>
    <property type="match status" value="1"/>
</dbReference>
<dbReference type="RefSeq" id="WP_075608277.1">
    <property type="nucleotide sequence ID" value="NZ_CP052766.1"/>
</dbReference>
<dbReference type="OrthoDB" id="1550679at2"/>
<dbReference type="GO" id="GO:0005829">
    <property type="term" value="C:cytosol"/>
    <property type="evidence" value="ECO:0007669"/>
    <property type="project" value="TreeGrafter"/>
</dbReference>
<dbReference type="SUPFAM" id="SSF55120">
    <property type="entry name" value="Pseudouridine synthase"/>
    <property type="match status" value="1"/>
</dbReference>
<dbReference type="InterPro" id="IPR011760">
    <property type="entry name" value="PsdUridine_synth_TruD_insert"/>
</dbReference>
<dbReference type="EMBL" id="CP052766">
    <property type="protein sequence ID" value="QJR80410.1"/>
    <property type="molecule type" value="Genomic_DNA"/>
</dbReference>
<dbReference type="CDD" id="cd02575">
    <property type="entry name" value="PseudoU_synth_EcTruD"/>
    <property type="match status" value="1"/>
</dbReference>
<gene>
    <name evidence="4" type="primary">truD</name>
    <name evidence="6" type="ORF">CA267_006285</name>
</gene>
<evidence type="ECO:0000313" key="6">
    <source>
        <dbReference type="EMBL" id="QJR80410.1"/>
    </source>
</evidence>
<dbReference type="Proteomes" id="UP000219285">
    <property type="component" value="Chromosome"/>
</dbReference>
<evidence type="ECO:0000259" key="5">
    <source>
        <dbReference type="PROSITE" id="PS50984"/>
    </source>
</evidence>
<keyword evidence="2 4" id="KW-0819">tRNA processing</keyword>
<dbReference type="GO" id="GO:0160150">
    <property type="term" value="F:tRNA pseudouridine(13) synthase activity"/>
    <property type="evidence" value="ECO:0007669"/>
    <property type="project" value="UniProtKB-EC"/>
</dbReference>